<dbReference type="GeneID" id="87824235"/>
<accession>A0AAN6TZR0</accession>
<name>A0AAN6TZR0_9PEZI</name>
<sequence length="172" mass="19266">MLESRHAGSRTTSGDAREPASCCTGLDRQNKKAKGILSREKFAKKSAGETGEVDPSGVWLQLSSLDHESPARCRTDRDNMLRGGTLTCEKNLRWDDTPSSLPNPTTPRRHRPHWRCQIDMASQDRDVKDQGWHLPAARSLLESSTLTSGFDYIGQFTRALRYLHGRCNGDAR</sequence>
<proteinExistence type="predicted"/>
<dbReference type="Proteomes" id="UP001302602">
    <property type="component" value="Unassembled WGS sequence"/>
</dbReference>
<comment type="caution">
    <text evidence="2">The sequence shown here is derived from an EMBL/GenBank/DDBJ whole genome shotgun (WGS) entry which is preliminary data.</text>
</comment>
<organism evidence="2 3">
    <name type="scientific">Parathielavia appendiculata</name>
    <dbReference type="NCBI Taxonomy" id="2587402"/>
    <lineage>
        <taxon>Eukaryota</taxon>
        <taxon>Fungi</taxon>
        <taxon>Dikarya</taxon>
        <taxon>Ascomycota</taxon>
        <taxon>Pezizomycotina</taxon>
        <taxon>Sordariomycetes</taxon>
        <taxon>Sordariomycetidae</taxon>
        <taxon>Sordariales</taxon>
        <taxon>Chaetomiaceae</taxon>
        <taxon>Parathielavia</taxon>
    </lineage>
</organism>
<keyword evidence="3" id="KW-1185">Reference proteome</keyword>
<evidence type="ECO:0000256" key="1">
    <source>
        <dbReference type="SAM" id="MobiDB-lite"/>
    </source>
</evidence>
<reference evidence="2" key="2">
    <citation type="submission" date="2023-05" db="EMBL/GenBank/DDBJ databases">
        <authorList>
            <consortium name="Lawrence Berkeley National Laboratory"/>
            <person name="Steindorff A."/>
            <person name="Hensen N."/>
            <person name="Bonometti L."/>
            <person name="Westerberg I."/>
            <person name="Brannstrom I.O."/>
            <person name="Guillou S."/>
            <person name="Cros-Aarteil S."/>
            <person name="Calhoun S."/>
            <person name="Haridas S."/>
            <person name="Kuo A."/>
            <person name="Mondo S."/>
            <person name="Pangilinan J."/>
            <person name="Riley R."/>
            <person name="Labutti K."/>
            <person name="Andreopoulos B."/>
            <person name="Lipzen A."/>
            <person name="Chen C."/>
            <person name="Yanf M."/>
            <person name="Daum C."/>
            <person name="Ng V."/>
            <person name="Clum A."/>
            <person name="Ohm R."/>
            <person name="Martin F."/>
            <person name="Silar P."/>
            <person name="Natvig D."/>
            <person name="Lalanne C."/>
            <person name="Gautier V."/>
            <person name="Ament-Velasquez S.L."/>
            <person name="Kruys A."/>
            <person name="Hutchinson M.I."/>
            <person name="Powell A.J."/>
            <person name="Barry K."/>
            <person name="Miller A.N."/>
            <person name="Grigoriev I.V."/>
            <person name="Debuchy R."/>
            <person name="Gladieux P."/>
            <person name="Thoren M.H."/>
            <person name="Johannesson H."/>
        </authorList>
    </citation>
    <scope>NUCLEOTIDE SEQUENCE</scope>
    <source>
        <strain evidence="2">CBS 731.68</strain>
    </source>
</reference>
<reference evidence="2" key="1">
    <citation type="journal article" date="2023" name="Mol. Phylogenet. Evol.">
        <title>Genome-scale phylogeny and comparative genomics of the fungal order Sordariales.</title>
        <authorList>
            <person name="Hensen N."/>
            <person name="Bonometti L."/>
            <person name="Westerberg I."/>
            <person name="Brannstrom I.O."/>
            <person name="Guillou S."/>
            <person name="Cros-Aarteil S."/>
            <person name="Calhoun S."/>
            <person name="Haridas S."/>
            <person name="Kuo A."/>
            <person name="Mondo S."/>
            <person name="Pangilinan J."/>
            <person name="Riley R."/>
            <person name="LaButti K."/>
            <person name="Andreopoulos B."/>
            <person name="Lipzen A."/>
            <person name="Chen C."/>
            <person name="Yan M."/>
            <person name="Daum C."/>
            <person name="Ng V."/>
            <person name="Clum A."/>
            <person name="Steindorff A."/>
            <person name="Ohm R.A."/>
            <person name="Martin F."/>
            <person name="Silar P."/>
            <person name="Natvig D.O."/>
            <person name="Lalanne C."/>
            <person name="Gautier V."/>
            <person name="Ament-Velasquez S.L."/>
            <person name="Kruys A."/>
            <person name="Hutchinson M.I."/>
            <person name="Powell A.J."/>
            <person name="Barry K."/>
            <person name="Miller A.N."/>
            <person name="Grigoriev I.V."/>
            <person name="Debuchy R."/>
            <person name="Gladieux P."/>
            <person name="Hiltunen Thoren M."/>
            <person name="Johannesson H."/>
        </authorList>
    </citation>
    <scope>NUCLEOTIDE SEQUENCE</scope>
    <source>
        <strain evidence="2">CBS 731.68</strain>
    </source>
</reference>
<evidence type="ECO:0000313" key="2">
    <source>
        <dbReference type="EMBL" id="KAK4123280.1"/>
    </source>
</evidence>
<gene>
    <name evidence="2" type="ORF">N657DRAFT_454933</name>
</gene>
<dbReference type="RefSeq" id="XP_062647051.1">
    <property type="nucleotide sequence ID" value="XM_062787465.1"/>
</dbReference>
<dbReference type="EMBL" id="MU853229">
    <property type="protein sequence ID" value="KAK4123280.1"/>
    <property type="molecule type" value="Genomic_DNA"/>
</dbReference>
<protein>
    <submittedName>
        <fullName evidence="2">Uncharacterized protein</fullName>
    </submittedName>
</protein>
<dbReference type="AlphaFoldDB" id="A0AAN6TZR0"/>
<feature type="compositionally biased region" description="Basic and acidic residues" evidence="1">
    <location>
        <begin position="37"/>
        <end position="47"/>
    </location>
</feature>
<evidence type="ECO:0000313" key="3">
    <source>
        <dbReference type="Proteomes" id="UP001302602"/>
    </source>
</evidence>
<feature type="region of interest" description="Disordered" evidence="1">
    <location>
        <begin position="1"/>
        <end position="55"/>
    </location>
</feature>